<dbReference type="Pfam" id="PF00356">
    <property type="entry name" value="LacI"/>
    <property type="match status" value="1"/>
</dbReference>
<dbReference type="SUPFAM" id="SSF53822">
    <property type="entry name" value="Periplasmic binding protein-like I"/>
    <property type="match status" value="1"/>
</dbReference>
<dbReference type="SUPFAM" id="SSF47413">
    <property type="entry name" value="lambda repressor-like DNA-binding domains"/>
    <property type="match status" value="1"/>
</dbReference>
<evidence type="ECO:0000256" key="3">
    <source>
        <dbReference type="ARBA" id="ARBA00023163"/>
    </source>
</evidence>
<dbReference type="Gene3D" id="3.40.50.2300">
    <property type="match status" value="2"/>
</dbReference>
<dbReference type="Gene3D" id="1.10.260.40">
    <property type="entry name" value="lambda repressor-like DNA-binding domains"/>
    <property type="match status" value="1"/>
</dbReference>
<dbReference type="InterPro" id="IPR000843">
    <property type="entry name" value="HTH_LacI"/>
</dbReference>
<dbReference type="InterPro" id="IPR028082">
    <property type="entry name" value="Peripla_BP_I"/>
</dbReference>
<dbReference type="CDD" id="cd01392">
    <property type="entry name" value="HTH_LacI"/>
    <property type="match status" value="1"/>
</dbReference>
<dbReference type="Proteomes" id="UP001144280">
    <property type="component" value="Unassembled WGS sequence"/>
</dbReference>
<keyword evidence="6" id="KW-1185">Reference proteome</keyword>
<sequence length="330" mass="35654">MHDVAKLAGVSVKTVSNVLSGYPYIRETTKAKVLAAVDELGYRMNISARNLRAGRTGLIGLAVPELSLPYFGELADAVIRAAEERSWTVLVEQTGADREREVGVLSGARRQLVDGLIFAPLTVSSADIEQFRGDFPIVLLGERTFDVAVDNVTIGNVDAARTATAHLIETGRRRIAAIGTHPTDAEGPAVLRLEGYLAALREAGIEPDAELIVPAGLWHRAEGAAAMRQLLEAGTRFDAAFCFNDTLALGAMYAVLRHGLRVPEDIAIVGFDDIEDAQYSMPPLSSIAPGREQIARAAVDLLAKRIEEREHPHQQVVADFELRVRESTAG</sequence>
<accession>A0ABQ5R647</accession>
<proteinExistence type="predicted"/>
<dbReference type="Pfam" id="PF13377">
    <property type="entry name" value="Peripla_BP_3"/>
    <property type="match status" value="1"/>
</dbReference>
<name>A0ABQ5R647_9ACTN</name>
<dbReference type="PROSITE" id="PS00356">
    <property type="entry name" value="HTH_LACI_1"/>
    <property type="match status" value="1"/>
</dbReference>
<keyword evidence="2" id="KW-0238">DNA-binding</keyword>
<dbReference type="InterPro" id="IPR046335">
    <property type="entry name" value="LacI/GalR-like_sensor"/>
</dbReference>
<dbReference type="PROSITE" id="PS50932">
    <property type="entry name" value="HTH_LACI_2"/>
    <property type="match status" value="1"/>
</dbReference>
<evidence type="ECO:0000313" key="6">
    <source>
        <dbReference type="Proteomes" id="UP001144280"/>
    </source>
</evidence>
<keyword evidence="3" id="KW-0804">Transcription</keyword>
<dbReference type="CDD" id="cd06267">
    <property type="entry name" value="PBP1_LacI_sugar_binding-like"/>
    <property type="match status" value="1"/>
</dbReference>
<evidence type="ECO:0000256" key="2">
    <source>
        <dbReference type="ARBA" id="ARBA00023125"/>
    </source>
</evidence>
<protein>
    <submittedName>
        <fullName evidence="5">LacI family transcriptional regulator</fullName>
    </submittedName>
</protein>
<dbReference type="PANTHER" id="PTHR30146">
    <property type="entry name" value="LACI-RELATED TRANSCRIPTIONAL REPRESSOR"/>
    <property type="match status" value="1"/>
</dbReference>
<dbReference type="SMART" id="SM00354">
    <property type="entry name" value="HTH_LACI"/>
    <property type="match status" value="1"/>
</dbReference>
<dbReference type="PANTHER" id="PTHR30146:SF109">
    <property type="entry name" value="HTH-TYPE TRANSCRIPTIONAL REGULATOR GALS"/>
    <property type="match status" value="1"/>
</dbReference>
<keyword evidence="1" id="KW-0805">Transcription regulation</keyword>
<dbReference type="EMBL" id="BSDI01000056">
    <property type="protein sequence ID" value="GLI02175.1"/>
    <property type="molecule type" value="Genomic_DNA"/>
</dbReference>
<comment type="caution">
    <text evidence="5">The sequence shown here is derived from an EMBL/GenBank/DDBJ whole genome shotgun (WGS) entry which is preliminary data.</text>
</comment>
<evidence type="ECO:0000259" key="4">
    <source>
        <dbReference type="PROSITE" id="PS50932"/>
    </source>
</evidence>
<evidence type="ECO:0000256" key="1">
    <source>
        <dbReference type="ARBA" id="ARBA00023015"/>
    </source>
</evidence>
<gene>
    <name evidence="5" type="ORF">Pa4123_74530</name>
</gene>
<dbReference type="InterPro" id="IPR010982">
    <property type="entry name" value="Lambda_DNA-bd_dom_sf"/>
</dbReference>
<reference evidence="5" key="1">
    <citation type="submission" date="2022-12" db="EMBL/GenBank/DDBJ databases">
        <title>New Phytohabitans aurantiacus sp. RD004123 nov., an actinomycete isolated from soil.</title>
        <authorList>
            <person name="Triningsih D.W."/>
            <person name="Harunari E."/>
            <person name="Igarashi Y."/>
        </authorList>
    </citation>
    <scope>NUCLEOTIDE SEQUENCE</scope>
    <source>
        <strain evidence="5">RD004123</strain>
    </source>
</reference>
<feature type="domain" description="HTH lacI-type" evidence="4">
    <location>
        <begin position="1"/>
        <end position="53"/>
    </location>
</feature>
<organism evidence="5 6">
    <name type="scientific">Phytohabitans aurantiacus</name>
    <dbReference type="NCBI Taxonomy" id="3016789"/>
    <lineage>
        <taxon>Bacteria</taxon>
        <taxon>Bacillati</taxon>
        <taxon>Actinomycetota</taxon>
        <taxon>Actinomycetes</taxon>
        <taxon>Micromonosporales</taxon>
        <taxon>Micromonosporaceae</taxon>
    </lineage>
</organism>
<evidence type="ECO:0000313" key="5">
    <source>
        <dbReference type="EMBL" id="GLI02175.1"/>
    </source>
</evidence>